<dbReference type="PROSITE" id="PS50088">
    <property type="entry name" value="ANK_REPEAT"/>
    <property type="match status" value="1"/>
</dbReference>
<dbReference type="PANTHER" id="PTHR24198">
    <property type="entry name" value="ANKYRIN REPEAT AND PROTEIN KINASE DOMAIN-CONTAINING PROTEIN"/>
    <property type="match status" value="1"/>
</dbReference>
<dbReference type="Proteomes" id="UP000756346">
    <property type="component" value="Unassembled WGS sequence"/>
</dbReference>
<dbReference type="GeneID" id="70183468"/>
<accession>A0A9P8Y694</accession>
<dbReference type="Pfam" id="PF13637">
    <property type="entry name" value="Ank_4"/>
    <property type="match status" value="1"/>
</dbReference>
<comment type="caution">
    <text evidence="4">The sequence shown here is derived from an EMBL/GenBank/DDBJ whole genome shotgun (WGS) entry which is preliminary data.</text>
</comment>
<protein>
    <recommendedName>
        <fullName evidence="6">Ankyrin repeat-containing domain protein</fullName>
    </recommendedName>
</protein>
<dbReference type="SMART" id="SM00248">
    <property type="entry name" value="ANK"/>
    <property type="match status" value="5"/>
</dbReference>
<dbReference type="PROSITE" id="PS50297">
    <property type="entry name" value="ANK_REP_REGION"/>
    <property type="match status" value="1"/>
</dbReference>
<feature type="repeat" description="ANK" evidence="3">
    <location>
        <begin position="22"/>
        <end position="54"/>
    </location>
</feature>
<evidence type="ECO:0000256" key="1">
    <source>
        <dbReference type="ARBA" id="ARBA00022737"/>
    </source>
</evidence>
<sequence>MPLRGDYQLISPLLCGRRTGMRMWTLLHFAAILGQASLVDNLLEYGAQADCPARVPGLLPTLPAPRNCTGSWEWTPLDLAVLASAIYAKKDLSKSMSAIDTFKKLFKQPHLNKDAVVKAFMVAIWLRVFPIVEVILASESVDVKTTKVNNLPSLWYCALGPREGAVEMIALLLRHGADLEETWQNGCNVLHTAVIHGRFELAIHIAPQMEKSIDKEWEMRSALCYACKSSLDGDASDPPEFRQDFIRKAVDLGAVPTRNKNDVSPINDAASCGLYEVVAQLLAAKVSPLEETNGFIPMTSALIYCRQPTPLVKTLKVLLGADRHIEFAFNALAQFCGDLKRDEAVVLAVLQAFIEAGTRVQPLHCLISTPSPYIRAFETEKYKVCNWLESRGAGTSWQLLFRIVQSQLALRVHRTGSIEFLLDRMSTDDPVLESAHYIQASQFPDSPLLYELLSRWPHLCLNVVDDKSLETCFINVITLPSQGAIPSPSTRRLVMEKLIKCSNINESALFPQLPYMAICHHQWEIFNALVLGDAKIGMLEARYLVQSSYRCNVPPLRMILPFIGQGDRVELLHTACTFPSPLAIHSLLEEGVGVLETSRGGLTPVMTLVDTLVTTLVHAPQKPFWNTFRQLYHSLELLVEYGGVKAAEQSTLRVKLSQPAWQEVFLRCNCRGTASQIADDLFERNGRKSSTAIGKILSDCKSRGRPSVTA</sequence>
<organism evidence="4 5">
    <name type="scientific">Microdochium trichocladiopsis</name>
    <dbReference type="NCBI Taxonomy" id="1682393"/>
    <lineage>
        <taxon>Eukaryota</taxon>
        <taxon>Fungi</taxon>
        <taxon>Dikarya</taxon>
        <taxon>Ascomycota</taxon>
        <taxon>Pezizomycotina</taxon>
        <taxon>Sordariomycetes</taxon>
        <taxon>Xylariomycetidae</taxon>
        <taxon>Xylariales</taxon>
        <taxon>Microdochiaceae</taxon>
        <taxon>Microdochium</taxon>
    </lineage>
</organism>
<reference evidence="4" key="1">
    <citation type="journal article" date="2021" name="Nat. Commun.">
        <title>Genetic determinants of endophytism in the Arabidopsis root mycobiome.</title>
        <authorList>
            <person name="Mesny F."/>
            <person name="Miyauchi S."/>
            <person name="Thiergart T."/>
            <person name="Pickel B."/>
            <person name="Atanasova L."/>
            <person name="Karlsson M."/>
            <person name="Huettel B."/>
            <person name="Barry K.W."/>
            <person name="Haridas S."/>
            <person name="Chen C."/>
            <person name="Bauer D."/>
            <person name="Andreopoulos W."/>
            <person name="Pangilinan J."/>
            <person name="LaButti K."/>
            <person name="Riley R."/>
            <person name="Lipzen A."/>
            <person name="Clum A."/>
            <person name="Drula E."/>
            <person name="Henrissat B."/>
            <person name="Kohler A."/>
            <person name="Grigoriev I.V."/>
            <person name="Martin F.M."/>
            <person name="Hacquard S."/>
        </authorList>
    </citation>
    <scope>NUCLEOTIDE SEQUENCE</scope>
    <source>
        <strain evidence="4">MPI-CAGE-CH-0230</strain>
    </source>
</reference>
<dbReference type="InterPro" id="IPR002110">
    <property type="entry name" value="Ankyrin_rpt"/>
</dbReference>
<dbReference type="SUPFAM" id="SSF48403">
    <property type="entry name" value="Ankyrin repeat"/>
    <property type="match status" value="1"/>
</dbReference>
<proteinExistence type="predicted"/>
<dbReference type="EMBL" id="JAGTJQ010000005">
    <property type="protein sequence ID" value="KAH7031044.1"/>
    <property type="molecule type" value="Genomic_DNA"/>
</dbReference>
<dbReference type="Gene3D" id="1.25.40.20">
    <property type="entry name" value="Ankyrin repeat-containing domain"/>
    <property type="match status" value="2"/>
</dbReference>
<keyword evidence="1" id="KW-0677">Repeat</keyword>
<evidence type="ECO:0008006" key="6">
    <source>
        <dbReference type="Google" id="ProtNLM"/>
    </source>
</evidence>
<dbReference type="InterPro" id="IPR036770">
    <property type="entry name" value="Ankyrin_rpt-contain_sf"/>
</dbReference>
<evidence type="ECO:0000256" key="2">
    <source>
        <dbReference type="ARBA" id="ARBA00023043"/>
    </source>
</evidence>
<keyword evidence="2 3" id="KW-0040">ANK repeat</keyword>
<evidence type="ECO:0000256" key="3">
    <source>
        <dbReference type="PROSITE-ProRule" id="PRU00023"/>
    </source>
</evidence>
<evidence type="ECO:0000313" key="4">
    <source>
        <dbReference type="EMBL" id="KAH7031044.1"/>
    </source>
</evidence>
<dbReference type="PANTHER" id="PTHR24198:SF165">
    <property type="entry name" value="ANKYRIN REPEAT-CONTAINING PROTEIN-RELATED"/>
    <property type="match status" value="1"/>
</dbReference>
<dbReference type="RefSeq" id="XP_046012724.1">
    <property type="nucleotide sequence ID" value="XM_046153922.1"/>
</dbReference>
<gene>
    <name evidence="4" type="ORF">B0I36DRAFT_323080</name>
</gene>
<evidence type="ECO:0000313" key="5">
    <source>
        <dbReference type="Proteomes" id="UP000756346"/>
    </source>
</evidence>
<dbReference type="AlphaFoldDB" id="A0A9P8Y694"/>
<keyword evidence="5" id="KW-1185">Reference proteome</keyword>
<name>A0A9P8Y694_9PEZI</name>